<feature type="domain" description="GCVT N-terminal" evidence="4">
    <location>
        <begin position="488"/>
        <end position="750"/>
    </location>
</feature>
<evidence type="ECO:0000259" key="3">
    <source>
        <dbReference type="Pfam" id="PF01266"/>
    </source>
</evidence>
<evidence type="ECO:0000256" key="2">
    <source>
        <dbReference type="SAM" id="SignalP"/>
    </source>
</evidence>
<dbReference type="AlphaFoldDB" id="C3Y1N1"/>
<dbReference type="Pfam" id="PF01266">
    <property type="entry name" value="DAO"/>
    <property type="match status" value="1"/>
</dbReference>
<dbReference type="FunFam" id="3.30.70.1400:FF:000005">
    <property type="entry name" value="Dimethylglycine dehydrogenase, mitochondrial"/>
    <property type="match status" value="1"/>
</dbReference>
<dbReference type="InterPro" id="IPR029043">
    <property type="entry name" value="GcvT/YgfZ_C"/>
</dbReference>
<dbReference type="InterPro" id="IPR028896">
    <property type="entry name" value="GcvT/YgfZ/DmdA"/>
</dbReference>
<evidence type="ECO:0000259" key="5">
    <source>
        <dbReference type="Pfam" id="PF08669"/>
    </source>
</evidence>
<comment type="similarity">
    <text evidence="1">Belongs to the GcvT family.</text>
</comment>
<gene>
    <name evidence="6" type="ORF">BRAFLDRAFT_280302</name>
</gene>
<evidence type="ECO:0000259" key="4">
    <source>
        <dbReference type="Pfam" id="PF01571"/>
    </source>
</evidence>
<dbReference type="InterPro" id="IPR036188">
    <property type="entry name" value="FAD/NAD-bd_sf"/>
</dbReference>
<dbReference type="SUPFAM" id="SSF54373">
    <property type="entry name" value="FAD-linked reductases, C-terminal domain"/>
    <property type="match status" value="1"/>
</dbReference>
<name>C3Y1N1_BRAFL</name>
<dbReference type="SUPFAM" id="SSF51905">
    <property type="entry name" value="FAD/NAD(P)-binding domain"/>
    <property type="match status" value="1"/>
</dbReference>
<dbReference type="STRING" id="7739.C3Y1N1"/>
<keyword evidence="2" id="KW-0732">Signal</keyword>
<dbReference type="Gene3D" id="3.30.1360.120">
    <property type="entry name" value="Probable tRNA modification gtpase trme, domain 1"/>
    <property type="match status" value="1"/>
</dbReference>
<dbReference type="PANTHER" id="PTHR43757:SF2">
    <property type="entry name" value="AMINOMETHYLTRANSFERASE, MITOCHONDRIAL"/>
    <property type="match status" value="1"/>
</dbReference>
<proteinExistence type="inferred from homology"/>
<sequence>MASAIMLRGLGLAAAAARAGSRPQSLFAACKLHTTSSSSVANSEDKATSGPLGKRLKDQAETLIIGGGCVGTSLAYHLAKAGQKDVVLLEKTELTAGSTWHAAGLTTLFHPGINVKNLHYYSIWLFNELEKETGQNVGFHSPGSIRIASTPTRVDEFRYQMQRQGWNKAPQWLLTPEEVHEMHPLLNMDKVLMGLYNPGDGHIDPYTLTQAYAIGARMYGADIYQKTMVTGLAMRSDGSWNVDTPYGTIHAQRVVNAAGFWSHELGLMTGFELPLIPVHHQYVITGPVPEVKSRTQELPVIRDLDGSYYLRQERDGILIGPYEKEDRMELQDHWIKDGVPPGFGKELFESNLDRISDNLEAAMEMVPVFRDAEISRIVCGPIMYTPDILPLMGPYRAQGVQNYWCAAGFGYGVIHSGGAGKYLTDWILNGEPPYDLIELDPNSNDKYVDRWFGSYFVCIENQYIYILYKDVNYCRCLGSWTLLEEDEERWEQPSWFAKEGDTHGYLPSFRRSNWFHPVGRECELVLSRAGVIDLTPFGKFEIKGPDSAKFLDHLCANNVPKTGKTCISHMLTPRGRVYAELTISKLGEDHFFAITGSGSEFHDLRWMEDHALKGGYDVTISNITDEVACLGIAGPRSRDVLEKLTSGDLSEEGFKFLAVHDISLGGVDVRAIRISYTGELGWELYHAREDTARLYEALMSAGQEFGLGDFGTYAMGSLRLEKGFRGWGAEMTVDNNPLEAGLDFFIKLNKPADFIGKQALQQLQQEGLTRKLVCLTVEVEENGPDAEGNETIWHQGKVVGNTTSGAYGYQIQKSIAYAYVPLHLAEPGTVVEVELLGSRRSATVQQEPLVQTEPVRTRLARKKSAETARGNVTV</sequence>
<dbReference type="eggNOG" id="KOG2844">
    <property type="taxonomic scope" value="Eukaryota"/>
</dbReference>
<dbReference type="Pfam" id="PF08669">
    <property type="entry name" value="GCV_T_C"/>
    <property type="match status" value="1"/>
</dbReference>
<dbReference type="InterPro" id="IPR006222">
    <property type="entry name" value="GCVT_N"/>
</dbReference>
<protein>
    <recommendedName>
        <fullName evidence="7">Dimethylglycine dehydrogenase</fullName>
    </recommendedName>
</protein>
<feature type="domain" description="FAD dependent oxidoreductase" evidence="3">
    <location>
        <begin position="63"/>
        <end position="426"/>
    </location>
</feature>
<dbReference type="SUPFAM" id="SSF101790">
    <property type="entry name" value="Aminomethyltransferase beta-barrel domain"/>
    <property type="match status" value="1"/>
</dbReference>
<dbReference type="EMBL" id="GG666480">
    <property type="protein sequence ID" value="EEN65771.1"/>
    <property type="molecule type" value="Genomic_DNA"/>
</dbReference>
<evidence type="ECO:0000313" key="6">
    <source>
        <dbReference type="EMBL" id="EEN65771.1"/>
    </source>
</evidence>
<dbReference type="InterPro" id="IPR013977">
    <property type="entry name" value="GcvT_C"/>
</dbReference>
<dbReference type="Gene3D" id="3.30.70.1400">
    <property type="entry name" value="Aminomethyltransferase beta-barrel domains"/>
    <property type="match status" value="1"/>
</dbReference>
<dbReference type="PANTHER" id="PTHR43757">
    <property type="entry name" value="AMINOMETHYLTRANSFERASE"/>
    <property type="match status" value="1"/>
</dbReference>
<dbReference type="SUPFAM" id="SSF103025">
    <property type="entry name" value="Folate-binding domain"/>
    <property type="match status" value="1"/>
</dbReference>
<feature type="chain" id="PRO_5002933358" description="Dimethylglycine dehydrogenase" evidence="2">
    <location>
        <begin position="22"/>
        <end position="874"/>
    </location>
</feature>
<reference evidence="6" key="1">
    <citation type="journal article" date="2008" name="Nature">
        <title>The amphioxus genome and the evolution of the chordate karyotype.</title>
        <authorList>
            <consortium name="US DOE Joint Genome Institute (JGI-PGF)"/>
            <person name="Putnam N.H."/>
            <person name="Butts T."/>
            <person name="Ferrier D.E.K."/>
            <person name="Furlong R.F."/>
            <person name="Hellsten U."/>
            <person name="Kawashima T."/>
            <person name="Robinson-Rechavi M."/>
            <person name="Shoguchi E."/>
            <person name="Terry A."/>
            <person name="Yu J.-K."/>
            <person name="Benito-Gutierrez E.L."/>
            <person name="Dubchak I."/>
            <person name="Garcia-Fernandez J."/>
            <person name="Gibson-Brown J.J."/>
            <person name="Grigoriev I.V."/>
            <person name="Horton A.C."/>
            <person name="de Jong P.J."/>
            <person name="Jurka J."/>
            <person name="Kapitonov V.V."/>
            <person name="Kohara Y."/>
            <person name="Kuroki Y."/>
            <person name="Lindquist E."/>
            <person name="Lucas S."/>
            <person name="Osoegawa K."/>
            <person name="Pennacchio L.A."/>
            <person name="Salamov A.A."/>
            <person name="Satou Y."/>
            <person name="Sauka-Spengler T."/>
            <person name="Schmutz J."/>
            <person name="Shin-I T."/>
            <person name="Toyoda A."/>
            <person name="Bronner-Fraser M."/>
            <person name="Fujiyama A."/>
            <person name="Holland L.Z."/>
            <person name="Holland P.W.H."/>
            <person name="Satoh N."/>
            <person name="Rokhsar D.S."/>
        </authorList>
    </citation>
    <scope>NUCLEOTIDE SEQUENCE [LARGE SCALE GENOMIC DNA]</scope>
    <source>
        <strain evidence="6">S238N-H82</strain>
        <tissue evidence="6">Testes</tissue>
    </source>
</reference>
<feature type="signal peptide" evidence="2">
    <location>
        <begin position="1"/>
        <end position="21"/>
    </location>
</feature>
<accession>C3Y1N1</accession>
<dbReference type="Pfam" id="PF01571">
    <property type="entry name" value="GCV_T"/>
    <property type="match status" value="1"/>
</dbReference>
<evidence type="ECO:0008006" key="7">
    <source>
        <dbReference type="Google" id="ProtNLM"/>
    </source>
</evidence>
<dbReference type="Gene3D" id="3.50.50.60">
    <property type="entry name" value="FAD/NAD(P)-binding domain"/>
    <property type="match status" value="1"/>
</dbReference>
<dbReference type="InParanoid" id="C3Y1N1"/>
<feature type="domain" description="Aminomethyltransferase C-terminal" evidence="5">
    <location>
        <begin position="770"/>
        <end position="850"/>
    </location>
</feature>
<dbReference type="InterPro" id="IPR006076">
    <property type="entry name" value="FAD-dep_OxRdtase"/>
</dbReference>
<organism>
    <name type="scientific">Branchiostoma floridae</name>
    <name type="common">Florida lancelet</name>
    <name type="synonym">Amphioxus</name>
    <dbReference type="NCBI Taxonomy" id="7739"/>
    <lineage>
        <taxon>Eukaryota</taxon>
        <taxon>Metazoa</taxon>
        <taxon>Chordata</taxon>
        <taxon>Cephalochordata</taxon>
        <taxon>Leptocardii</taxon>
        <taxon>Amphioxiformes</taxon>
        <taxon>Branchiostomatidae</taxon>
        <taxon>Branchiostoma</taxon>
    </lineage>
</organism>
<dbReference type="Gene3D" id="2.40.30.110">
    <property type="entry name" value="Aminomethyltransferase beta-barrel domains"/>
    <property type="match status" value="1"/>
</dbReference>
<dbReference type="Gene3D" id="3.30.9.10">
    <property type="entry name" value="D-Amino Acid Oxidase, subunit A, domain 2"/>
    <property type="match status" value="1"/>
</dbReference>
<dbReference type="InterPro" id="IPR027266">
    <property type="entry name" value="TrmE/GcvT-like"/>
</dbReference>
<evidence type="ECO:0000256" key="1">
    <source>
        <dbReference type="ARBA" id="ARBA00008609"/>
    </source>
</evidence>